<reference evidence="1 2" key="1">
    <citation type="submission" date="2019-04" db="EMBL/GenBank/DDBJ databases">
        <title>An improved genome assembly and genetic linkage map for asparagus bean, Vigna unguiculata ssp. sesquipedialis.</title>
        <authorList>
            <person name="Xia Q."/>
            <person name="Zhang R."/>
            <person name="Dong Y."/>
        </authorList>
    </citation>
    <scope>NUCLEOTIDE SEQUENCE [LARGE SCALE GENOMIC DNA]</scope>
    <source>
        <tissue evidence="1">Leaf</tissue>
    </source>
</reference>
<evidence type="ECO:0000313" key="2">
    <source>
        <dbReference type="Proteomes" id="UP000501690"/>
    </source>
</evidence>
<dbReference type="EMBL" id="CP039350">
    <property type="protein sequence ID" value="QCD97308.1"/>
    <property type="molecule type" value="Genomic_DNA"/>
</dbReference>
<accession>A0A4D6MA85</accession>
<protein>
    <submittedName>
        <fullName evidence="1">Uncharacterized protein</fullName>
    </submittedName>
</protein>
<dbReference type="AlphaFoldDB" id="A0A4D6MA85"/>
<gene>
    <name evidence="1" type="ORF">DEO72_LG6g2018</name>
</gene>
<keyword evidence="2" id="KW-1185">Reference proteome</keyword>
<sequence>MQPRKGEREREPSLCCTSRHRRVALLSISLPPSLPPPSSVVATTILQPPSRRRLRLCCTSLHRVLSRIHTTPSVVAQTRSMIAKPANQKTRSANIVATPANSQTTTDNRCCARAMSTATNTLPRRECLHCGRG</sequence>
<dbReference type="Proteomes" id="UP000501690">
    <property type="component" value="Linkage Group LG6"/>
</dbReference>
<evidence type="ECO:0000313" key="1">
    <source>
        <dbReference type="EMBL" id="QCD97308.1"/>
    </source>
</evidence>
<name>A0A4D6MA85_VIGUN</name>
<organism evidence="1 2">
    <name type="scientific">Vigna unguiculata</name>
    <name type="common">Cowpea</name>
    <dbReference type="NCBI Taxonomy" id="3917"/>
    <lineage>
        <taxon>Eukaryota</taxon>
        <taxon>Viridiplantae</taxon>
        <taxon>Streptophyta</taxon>
        <taxon>Embryophyta</taxon>
        <taxon>Tracheophyta</taxon>
        <taxon>Spermatophyta</taxon>
        <taxon>Magnoliopsida</taxon>
        <taxon>eudicotyledons</taxon>
        <taxon>Gunneridae</taxon>
        <taxon>Pentapetalae</taxon>
        <taxon>rosids</taxon>
        <taxon>fabids</taxon>
        <taxon>Fabales</taxon>
        <taxon>Fabaceae</taxon>
        <taxon>Papilionoideae</taxon>
        <taxon>50 kb inversion clade</taxon>
        <taxon>NPAAA clade</taxon>
        <taxon>indigoferoid/millettioid clade</taxon>
        <taxon>Phaseoleae</taxon>
        <taxon>Vigna</taxon>
    </lineage>
</organism>
<proteinExistence type="predicted"/>